<comment type="caution">
    <text evidence="3">The sequence shown here is derived from an EMBL/GenBank/DDBJ whole genome shotgun (WGS) entry which is preliminary data.</text>
</comment>
<dbReference type="RefSeq" id="WP_339587287.1">
    <property type="nucleotide sequence ID" value="NZ_JBBHJZ010000002.1"/>
</dbReference>
<dbReference type="Gene3D" id="3.30.530.20">
    <property type="match status" value="1"/>
</dbReference>
<gene>
    <name evidence="3" type="ORF">WG901_11920</name>
</gene>
<evidence type="ECO:0000313" key="4">
    <source>
        <dbReference type="Proteomes" id="UP001361239"/>
    </source>
</evidence>
<organism evidence="3 4">
    <name type="scientific">Novosphingobium anseongense</name>
    <dbReference type="NCBI Taxonomy" id="3133436"/>
    <lineage>
        <taxon>Bacteria</taxon>
        <taxon>Pseudomonadati</taxon>
        <taxon>Pseudomonadota</taxon>
        <taxon>Alphaproteobacteria</taxon>
        <taxon>Sphingomonadales</taxon>
        <taxon>Sphingomonadaceae</taxon>
        <taxon>Novosphingobium</taxon>
    </lineage>
</organism>
<dbReference type="Pfam" id="PF08327">
    <property type="entry name" value="AHSA1"/>
    <property type="match status" value="1"/>
</dbReference>
<dbReference type="InterPro" id="IPR013538">
    <property type="entry name" value="ASHA1/2-like_C"/>
</dbReference>
<dbReference type="EMBL" id="JBBHJZ010000002">
    <property type="protein sequence ID" value="MEJ5977348.1"/>
    <property type="molecule type" value="Genomic_DNA"/>
</dbReference>
<dbReference type="SUPFAM" id="SSF55961">
    <property type="entry name" value="Bet v1-like"/>
    <property type="match status" value="1"/>
</dbReference>
<proteinExistence type="inferred from homology"/>
<evidence type="ECO:0000256" key="1">
    <source>
        <dbReference type="ARBA" id="ARBA00006817"/>
    </source>
</evidence>
<feature type="domain" description="Activator of Hsp90 ATPase homologue 1/2-like C-terminal" evidence="2">
    <location>
        <begin position="19"/>
        <end position="156"/>
    </location>
</feature>
<dbReference type="InterPro" id="IPR023393">
    <property type="entry name" value="START-like_dom_sf"/>
</dbReference>
<sequence>MSLRDDDDRTDRAYRIVAAPVSVVYAALTDPRLVTLWLPPEGATATMQAFDPRPGGEFRMTLRFASGGGGKTTEDSDVVSGRFVDLEPDECVVQDFDFVSDDPAFAGTMRMTWGLTWCAGGTDVSVIAENVPAGISKDDHALGLASSLANLAACVEQ</sequence>
<protein>
    <submittedName>
        <fullName evidence="3">SRPBCC domain-containing protein</fullName>
    </submittedName>
</protein>
<keyword evidence="4" id="KW-1185">Reference proteome</keyword>
<dbReference type="Proteomes" id="UP001361239">
    <property type="component" value="Unassembled WGS sequence"/>
</dbReference>
<comment type="similarity">
    <text evidence="1">Belongs to the AHA1 family.</text>
</comment>
<evidence type="ECO:0000259" key="2">
    <source>
        <dbReference type="Pfam" id="PF08327"/>
    </source>
</evidence>
<evidence type="ECO:0000313" key="3">
    <source>
        <dbReference type="EMBL" id="MEJ5977348.1"/>
    </source>
</evidence>
<name>A0ABU8RWG1_9SPHN</name>
<reference evidence="3 4" key="1">
    <citation type="submission" date="2024-03" db="EMBL/GenBank/DDBJ databases">
        <authorList>
            <person name="Jo J.-H."/>
        </authorList>
    </citation>
    <scope>NUCLEOTIDE SEQUENCE [LARGE SCALE GENOMIC DNA]</scope>
    <source>
        <strain evidence="3 4">PS1R-30</strain>
    </source>
</reference>
<accession>A0ABU8RWG1</accession>